<dbReference type="Gene3D" id="1.10.150.650">
    <property type="match status" value="1"/>
</dbReference>
<dbReference type="SUPFAM" id="SSF89550">
    <property type="entry name" value="PHP domain-like"/>
    <property type="match status" value="1"/>
</dbReference>
<protein>
    <submittedName>
        <fullName evidence="2">Metal-dependent phosphoesterase TrpH</fullName>
    </submittedName>
</protein>
<name>A0ABS2KQ88_9NOCA</name>
<dbReference type="CDD" id="cd07438">
    <property type="entry name" value="PHP_HisPPase_AMP"/>
    <property type="match status" value="1"/>
</dbReference>
<feature type="domain" description="Polymerase/histidinol phosphatase N-terminal" evidence="1">
    <location>
        <begin position="3"/>
        <end position="70"/>
    </location>
</feature>
<dbReference type="InterPro" id="IPR004013">
    <property type="entry name" value="PHP_dom"/>
</dbReference>
<gene>
    <name evidence="2" type="ORF">JOE42_000791</name>
</gene>
<comment type="caution">
    <text evidence="2">The sequence shown here is derived from an EMBL/GenBank/DDBJ whole genome shotgun (WGS) entry which is preliminary data.</text>
</comment>
<dbReference type="EMBL" id="JAFBBK010000001">
    <property type="protein sequence ID" value="MBM7414058.1"/>
    <property type="molecule type" value="Genomic_DNA"/>
</dbReference>
<dbReference type="Proteomes" id="UP000703038">
    <property type="component" value="Unassembled WGS sequence"/>
</dbReference>
<keyword evidence="3" id="KW-1185">Reference proteome</keyword>
<dbReference type="SMART" id="SM00481">
    <property type="entry name" value="POLIIIAc"/>
    <property type="match status" value="1"/>
</dbReference>
<dbReference type="Pfam" id="PF02811">
    <property type="entry name" value="PHP"/>
    <property type="match status" value="1"/>
</dbReference>
<dbReference type="Gene3D" id="3.20.20.140">
    <property type="entry name" value="Metal-dependent hydrolases"/>
    <property type="match status" value="1"/>
</dbReference>
<dbReference type="PANTHER" id="PTHR42924">
    <property type="entry name" value="EXONUCLEASE"/>
    <property type="match status" value="1"/>
</dbReference>
<organism evidence="2 3">
    <name type="scientific">Rhodococcoides corynebacterioides</name>
    <dbReference type="NCBI Taxonomy" id="53972"/>
    <lineage>
        <taxon>Bacteria</taxon>
        <taxon>Bacillati</taxon>
        <taxon>Actinomycetota</taxon>
        <taxon>Actinomycetes</taxon>
        <taxon>Mycobacteriales</taxon>
        <taxon>Nocardiaceae</taxon>
        <taxon>Rhodococcoides</taxon>
    </lineage>
</organism>
<dbReference type="InterPro" id="IPR003141">
    <property type="entry name" value="Pol/His_phosphatase_N"/>
</dbReference>
<dbReference type="RefSeq" id="WP_204866831.1">
    <property type="nucleotide sequence ID" value="NZ_JAFBBK010000001.1"/>
</dbReference>
<dbReference type="InterPro" id="IPR016195">
    <property type="entry name" value="Pol/histidinol_Pase-like"/>
</dbReference>
<accession>A0ABS2KQ88</accession>
<dbReference type="PANTHER" id="PTHR42924:SF3">
    <property type="entry name" value="POLYMERASE_HISTIDINOL PHOSPHATASE N-TERMINAL DOMAIN-CONTAINING PROTEIN"/>
    <property type="match status" value="1"/>
</dbReference>
<evidence type="ECO:0000313" key="2">
    <source>
        <dbReference type="EMBL" id="MBM7414058.1"/>
    </source>
</evidence>
<evidence type="ECO:0000313" key="3">
    <source>
        <dbReference type="Proteomes" id="UP000703038"/>
    </source>
</evidence>
<proteinExistence type="predicted"/>
<sequence length="292" mass="30805">MLIDLHTHSTSSDGTETPTELIATATAAGLDVIALTDHDTTHGWDEAVAAVTATPGAPTLVRGMEMSCQGRGADGDPVTVHLLAYLFDPGHVAFAEERSRLRGEREVRLRSMIDRMAADGYDVDADTILAAAGPSAGRPHLARALVTAGVVETVNDAFTDLLRTGGKYYVEKADTPLDLAVEMIADAGGVPVIAHARARTRGRLLHIEHILELAAGGRLGGLEVDHPDHSPEDADVLREIAREHGLVVTGSSDYHGTNKTTPIAARTTAEDQFDALVSRATGVPLVVPGGRR</sequence>
<evidence type="ECO:0000259" key="1">
    <source>
        <dbReference type="SMART" id="SM00481"/>
    </source>
</evidence>
<reference evidence="2 3" key="1">
    <citation type="submission" date="2021-01" db="EMBL/GenBank/DDBJ databases">
        <title>Genomics of switchgrass bacterial isolates.</title>
        <authorList>
            <person name="Shade A."/>
        </authorList>
    </citation>
    <scope>NUCLEOTIDE SEQUENCE [LARGE SCALE GENOMIC DNA]</scope>
    <source>
        <strain evidence="2 3">PvP111</strain>
    </source>
</reference>
<dbReference type="InterPro" id="IPR052018">
    <property type="entry name" value="PHP_domain"/>
</dbReference>